<accession>A0A5C5XBJ6</accession>
<organism evidence="1 2">
    <name type="scientific">Rubinisphaera italica</name>
    <dbReference type="NCBI Taxonomy" id="2527969"/>
    <lineage>
        <taxon>Bacteria</taxon>
        <taxon>Pseudomonadati</taxon>
        <taxon>Planctomycetota</taxon>
        <taxon>Planctomycetia</taxon>
        <taxon>Planctomycetales</taxon>
        <taxon>Planctomycetaceae</taxon>
        <taxon>Rubinisphaera</taxon>
    </lineage>
</organism>
<dbReference type="AlphaFoldDB" id="A0A5C5XBJ6"/>
<comment type="caution">
    <text evidence="1">The sequence shown here is derived from an EMBL/GenBank/DDBJ whole genome shotgun (WGS) entry which is preliminary data.</text>
</comment>
<reference evidence="1 2" key="1">
    <citation type="submission" date="2019-02" db="EMBL/GenBank/DDBJ databases">
        <title>Deep-cultivation of Planctomycetes and their phenomic and genomic characterization uncovers novel biology.</title>
        <authorList>
            <person name="Wiegand S."/>
            <person name="Jogler M."/>
            <person name="Boedeker C."/>
            <person name="Pinto D."/>
            <person name="Vollmers J."/>
            <person name="Rivas-Marin E."/>
            <person name="Kohn T."/>
            <person name="Peeters S.H."/>
            <person name="Heuer A."/>
            <person name="Rast P."/>
            <person name="Oberbeckmann S."/>
            <person name="Bunk B."/>
            <person name="Jeske O."/>
            <person name="Meyerdierks A."/>
            <person name="Storesund J.E."/>
            <person name="Kallscheuer N."/>
            <person name="Luecker S."/>
            <person name="Lage O.M."/>
            <person name="Pohl T."/>
            <person name="Merkel B.J."/>
            <person name="Hornburger P."/>
            <person name="Mueller R.-W."/>
            <person name="Bruemmer F."/>
            <person name="Labrenz M."/>
            <person name="Spormann A.M."/>
            <person name="Op Den Camp H."/>
            <person name="Overmann J."/>
            <person name="Amann R."/>
            <person name="Jetten M.S.M."/>
            <person name="Mascher T."/>
            <person name="Medema M.H."/>
            <person name="Devos D.P."/>
            <person name="Kaster A.-K."/>
            <person name="Ovreas L."/>
            <person name="Rohde M."/>
            <person name="Galperin M.Y."/>
            <person name="Jogler C."/>
        </authorList>
    </citation>
    <scope>NUCLEOTIDE SEQUENCE [LARGE SCALE GENOMIC DNA]</scope>
    <source>
        <strain evidence="1 2">Pan54</strain>
    </source>
</reference>
<protein>
    <submittedName>
        <fullName evidence="1">Uncharacterized protein</fullName>
    </submittedName>
</protein>
<dbReference type="EMBL" id="SJPG01000001">
    <property type="protein sequence ID" value="TWT59653.1"/>
    <property type="molecule type" value="Genomic_DNA"/>
</dbReference>
<evidence type="ECO:0000313" key="2">
    <source>
        <dbReference type="Proteomes" id="UP000316095"/>
    </source>
</evidence>
<keyword evidence="2" id="KW-1185">Reference proteome</keyword>
<sequence length="137" mass="15447">MEERETLKHSILVSQELWPILKIDSKNTATAAMFAPKPLAMVGADGWTVQLISRGYPEFKHNDTHITQTQMKSVRIILAGRDDDDVASELLVPYQLLDFVTTADADFSTGSLRAITSVNVPFSFPVKIIWWNFRADH</sequence>
<proteinExistence type="predicted"/>
<gene>
    <name evidence="1" type="ORF">Pan54_03620</name>
</gene>
<name>A0A5C5XBJ6_9PLAN</name>
<dbReference type="Proteomes" id="UP000316095">
    <property type="component" value="Unassembled WGS sequence"/>
</dbReference>
<evidence type="ECO:0000313" key="1">
    <source>
        <dbReference type="EMBL" id="TWT59653.1"/>
    </source>
</evidence>